<name>A0A328U8E6_9BACL</name>
<reference evidence="2 3" key="1">
    <citation type="submission" date="2018-06" db="EMBL/GenBank/DDBJ databases">
        <title>Paenibacillus montanisoli sp. nov., isolated from mountain area soil.</title>
        <authorList>
            <person name="Wu M."/>
        </authorList>
    </citation>
    <scope>NUCLEOTIDE SEQUENCE [LARGE SCALE GENOMIC DNA]</scope>
    <source>
        <strain evidence="2 3">RA17</strain>
    </source>
</reference>
<protein>
    <submittedName>
        <fullName evidence="2">Uncharacterized protein</fullName>
    </submittedName>
</protein>
<sequence>MKIRLIPAVMTAVISAGLLIGGWYIHRSVATVGPLERIVAETPGVIEGEPVVDRSSVTIALKLDRNANVRDVYDTIATKGEEMIGKRELNLEFKDGESKELDKVWASILFDIAQAMDHRDYADIPATMKDVQAKHAGIEASSEMDDANVYITLKNSKSEKHIVLPRTPNTMGAWPNV</sequence>
<keyword evidence="1" id="KW-0472">Membrane</keyword>
<evidence type="ECO:0000256" key="1">
    <source>
        <dbReference type="SAM" id="Phobius"/>
    </source>
</evidence>
<dbReference type="OrthoDB" id="2652483at2"/>
<keyword evidence="1" id="KW-0812">Transmembrane</keyword>
<dbReference type="EMBL" id="QLUW01000002">
    <property type="protein sequence ID" value="RAP76346.1"/>
    <property type="molecule type" value="Genomic_DNA"/>
</dbReference>
<proteinExistence type="predicted"/>
<evidence type="ECO:0000313" key="3">
    <source>
        <dbReference type="Proteomes" id="UP000249260"/>
    </source>
</evidence>
<gene>
    <name evidence="2" type="ORF">DL346_13205</name>
</gene>
<dbReference type="RefSeq" id="WP_112882567.1">
    <property type="nucleotide sequence ID" value="NZ_QLUW01000002.1"/>
</dbReference>
<feature type="transmembrane region" description="Helical" evidence="1">
    <location>
        <begin position="5"/>
        <end position="25"/>
    </location>
</feature>
<evidence type="ECO:0000313" key="2">
    <source>
        <dbReference type="EMBL" id="RAP76346.1"/>
    </source>
</evidence>
<comment type="caution">
    <text evidence="2">The sequence shown here is derived from an EMBL/GenBank/DDBJ whole genome shotgun (WGS) entry which is preliminary data.</text>
</comment>
<dbReference type="Proteomes" id="UP000249260">
    <property type="component" value="Unassembled WGS sequence"/>
</dbReference>
<dbReference type="AlphaFoldDB" id="A0A328U8E6"/>
<keyword evidence="3" id="KW-1185">Reference proteome</keyword>
<keyword evidence="1" id="KW-1133">Transmembrane helix</keyword>
<organism evidence="2 3">
    <name type="scientific">Paenibacillus montanisoli</name>
    <dbReference type="NCBI Taxonomy" id="2081970"/>
    <lineage>
        <taxon>Bacteria</taxon>
        <taxon>Bacillati</taxon>
        <taxon>Bacillota</taxon>
        <taxon>Bacilli</taxon>
        <taxon>Bacillales</taxon>
        <taxon>Paenibacillaceae</taxon>
        <taxon>Paenibacillus</taxon>
    </lineage>
</organism>
<accession>A0A328U8E6</accession>